<organism evidence="3 4">
    <name type="scientific">Enterobacillus tribolii</name>
    <dbReference type="NCBI Taxonomy" id="1487935"/>
    <lineage>
        <taxon>Bacteria</taxon>
        <taxon>Pseudomonadati</taxon>
        <taxon>Pseudomonadota</taxon>
        <taxon>Gammaproteobacteria</taxon>
        <taxon>Enterobacterales</taxon>
        <taxon>Hafniaceae</taxon>
        <taxon>Enterobacillus</taxon>
    </lineage>
</organism>
<dbReference type="AlphaFoldDB" id="A0A370QN80"/>
<accession>A0A370QN80</accession>
<dbReference type="EMBL" id="QRAP01000006">
    <property type="protein sequence ID" value="RDK89825.1"/>
    <property type="molecule type" value="Genomic_DNA"/>
</dbReference>
<evidence type="ECO:0000259" key="2">
    <source>
        <dbReference type="Pfam" id="PF14581"/>
    </source>
</evidence>
<comment type="caution">
    <text evidence="3">The sequence shown here is derived from an EMBL/GenBank/DDBJ whole genome shotgun (WGS) entry which is preliminary data.</text>
</comment>
<proteinExistence type="predicted"/>
<protein>
    <submittedName>
        <fullName evidence="3">Type III secretion system (T3SS) SseB-like protein</fullName>
    </submittedName>
</protein>
<name>A0A370QN80_9GAMM</name>
<keyword evidence="4" id="KW-1185">Reference proteome</keyword>
<dbReference type="OrthoDB" id="5622177at2"/>
<dbReference type="Pfam" id="PF14581">
    <property type="entry name" value="SseB_C"/>
    <property type="match status" value="1"/>
</dbReference>
<dbReference type="Proteomes" id="UP000254848">
    <property type="component" value="Unassembled WGS sequence"/>
</dbReference>
<gene>
    <name evidence="3" type="ORF">C8D90_10630</name>
</gene>
<reference evidence="3 4" key="1">
    <citation type="submission" date="2018-07" db="EMBL/GenBank/DDBJ databases">
        <title>Genomic Encyclopedia of Type Strains, Phase IV (KMG-IV): sequencing the most valuable type-strain genomes for metagenomic binning, comparative biology and taxonomic classification.</title>
        <authorList>
            <person name="Goeker M."/>
        </authorList>
    </citation>
    <scope>NUCLEOTIDE SEQUENCE [LARGE SCALE GENOMIC DNA]</scope>
    <source>
        <strain evidence="3 4">DSM 103736</strain>
    </source>
</reference>
<dbReference type="RefSeq" id="WP_115458951.1">
    <property type="nucleotide sequence ID" value="NZ_QRAP01000006.1"/>
</dbReference>
<dbReference type="InterPro" id="IPR027945">
    <property type="entry name" value="SseB_C"/>
</dbReference>
<evidence type="ECO:0000313" key="3">
    <source>
        <dbReference type="EMBL" id="RDK89825.1"/>
    </source>
</evidence>
<feature type="domain" description="SseB protein C-terminal" evidence="2">
    <location>
        <begin position="152"/>
        <end position="260"/>
    </location>
</feature>
<sequence length="276" mass="30626">MSSHDHHHDSPEELLEKSLEQAVNDPAQRTLFYRNLLEASVYILADSGLADKGGDLIIAPNLELDIQHWEMQDGLSTIPFFSSLEKLQQAAGDDEQPFMTLPARELFAMTRGAQLFLNPKCEYGKAFYPQEIDMLLETGGLQAPQEQVTLEGGTLSLGQPQEYPSAVVDALTKLFSERKIVRRAFLAQIHDKSVDEAPNLLIGLELEAGENNAESLIQETGSIASAALTEDEPVDICLIGEASDGISHYLTTHTQPFYQRRWGSWLRNSIPSNTLM</sequence>
<dbReference type="InterPro" id="IPR009839">
    <property type="entry name" value="SseB_N"/>
</dbReference>
<feature type="domain" description="SseB protein N-terminal" evidence="1">
    <location>
        <begin position="15"/>
        <end position="132"/>
    </location>
</feature>
<dbReference type="Pfam" id="PF07179">
    <property type="entry name" value="SseB"/>
    <property type="match status" value="1"/>
</dbReference>
<evidence type="ECO:0000259" key="1">
    <source>
        <dbReference type="Pfam" id="PF07179"/>
    </source>
</evidence>
<evidence type="ECO:0000313" key="4">
    <source>
        <dbReference type="Proteomes" id="UP000254848"/>
    </source>
</evidence>